<dbReference type="UniPathway" id="UPA00666"/>
<dbReference type="InterPro" id="IPR036526">
    <property type="entry name" value="C-N_Hydrolase_sf"/>
</dbReference>
<dbReference type="SUPFAM" id="SSF56317">
    <property type="entry name" value="Carbon-nitrogen hydrolase"/>
    <property type="match status" value="1"/>
</dbReference>
<dbReference type="OrthoDB" id="9804277at2"/>
<protein>
    <recommendedName>
        <fullName evidence="9">Apolipoprotein N-acyltransferase</fullName>
        <shortName evidence="9">ALP N-acyltransferase</shortName>
        <ecNumber evidence="9">2.3.1.269</ecNumber>
    </recommendedName>
</protein>
<proteinExistence type="inferred from homology"/>
<dbReference type="InterPro" id="IPR003010">
    <property type="entry name" value="C-N_Hydrolase"/>
</dbReference>
<dbReference type="Pfam" id="PF20154">
    <property type="entry name" value="LNT_N"/>
    <property type="match status" value="1"/>
</dbReference>
<dbReference type="CDD" id="cd07571">
    <property type="entry name" value="ALP_N-acyl_transferase"/>
    <property type="match status" value="1"/>
</dbReference>
<feature type="domain" description="CN hydrolase" evidence="10">
    <location>
        <begin position="225"/>
        <end position="471"/>
    </location>
</feature>
<keyword evidence="11" id="KW-0449">Lipoprotein</keyword>
<dbReference type="InterPro" id="IPR004563">
    <property type="entry name" value="Apolipo_AcylTrfase"/>
</dbReference>
<keyword evidence="3 9" id="KW-1003">Cell membrane</keyword>
<evidence type="ECO:0000256" key="4">
    <source>
        <dbReference type="ARBA" id="ARBA00022679"/>
    </source>
</evidence>
<accession>A0A1Q9GKR6</accession>
<dbReference type="STRING" id="1903952.BIT28_14770"/>
<keyword evidence="12" id="KW-1185">Reference proteome</keyword>
<dbReference type="GO" id="GO:0005886">
    <property type="term" value="C:plasma membrane"/>
    <property type="evidence" value="ECO:0007669"/>
    <property type="project" value="UniProtKB-SubCell"/>
</dbReference>
<feature type="transmembrane region" description="Helical" evidence="9">
    <location>
        <begin position="122"/>
        <end position="140"/>
    </location>
</feature>
<evidence type="ECO:0000256" key="3">
    <source>
        <dbReference type="ARBA" id="ARBA00022475"/>
    </source>
</evidence>
<evidence type="ECO:0000259" key="10">
    <source>
        <dbReference type="PROSITE" id="PS50263"/>
    </source>
</evidence>
<feature type="transmembrane region" description="Helical" evidence="9">
    <location>
        <begin position="58"/>
        <end position="77"/>
    </location>
</feature>
<evidence type="ECO:0000256" key="5">
    <source>
        <dbReference type="ARBA" id="ARBA00022692"/>
    </source>
</evidence>
<dbReference type="Gene3D" id="3.60.110.10">
    <property type="entry name" value="Carbon-nitrogen hydrolase"/>
    <property type="match status" value="1"/>
</dbReference>
<evidence type="ECO:0000313" key="12">
    <source>
        <dbReference type="Proteomes" id="UP000186905"/>
    </source>
</evidence>
<comment type="pathway">
    <text evidence="9">Protein modification; lipoprotein biosynthesis (N-acyl transfer).</text>
</comment>
<dbReference type="EC" id="2.3.1.269" evidence="9"/>
<feature type="transmembrane region" description="Helical" evidence="9">
    <location>
        <begin position="484"/>
        <end position="501"/>
    </location>
</feature>
<name>A0A1Q9GKR6_9GAMM</name>
<dbReference type="AlphaFoldDB" id="A0A1Q9GKR6"/>
<comment type="function">
    <text evidence="9">Catalyzes the phospholipid dependent N-acylation of the N-terminal cysteine of apolipoprotein, the last step in lipoprotein maturation.</text>
</comment>
<comment type="similarity">
    <text evidence="2 9">Belongs to the CN hydrolase family. Apolipoprotein N-acyltransferase subfamily.</text>
</comment>
<dbReference type="GO" id="GO:0042158">
    <property type="term" value="P:lipoprotein biosynthetic process"/>
    <property type="evidence" value="ECO:0007669"/>
    <property type="project" value="UniProtKB-UniRule"/>
</dbReference>
<evidence type="ECO:0000256" key="1">
    <source>
        <dbReference type="ARBA" id="ARBA00004651"/>
    </source>
</evidence>
<evidence type="ECO:0000256" key="6">
    <source>
        <dbReference type="ARBA" id="ARBA00022989"/>
    </source>
</evidence>
<evidence type="ECO:0000256" key="7">
    <source>
        <dbReference type="ARBA" id="ARBA00023136"/>
    </source>
</evidence>
<dbReference type="RefSeq" id="WP_075764949.1">
    <property type="nucleotide sequence ID" value="NZ_MJIL01000077.1"/>
</dbReference>
<comment type="catalytic activity">
    <reaction evidence="9">
        <text>N-terminal S-1,2-diacyl-sn-glyceryl-L-cysteinyl-[lipoprotein] + a glycerophospholipid = N-acyl-S-1,2-diacyl-sn-glyceryl-L-cysteinyl-[lipoprotein] + a 2-acyl-sn-glycero-3-phospholipid + H(+)</text>
        <dbReference type="Rhea" id="RHEA:48228"/>
        <dbReference type="Rhea" id="RHEA-COMP:14681"/>
        <dbReference type="Rhea" id="RHEA-COMP:14684"/>
        <dbReference type="ChEBI" id="CHEBI:15378"/>
        <dbReference type="ChEBI" id="CHEBI:136912"/>
        <dbReference type="ChEBI" id="CHEBI:140656"/>
        <dbReference type="ChEBI" id="CHEBI:140657"/>
        <dbReference type="ChEBI" id="CHEBI:140660"/>
        <dbReference type="EC" id="2.3.1.269"/>
    </reaction>
</comment>
<evidence type="ECO:0000256" key="8">
    <source>
        <dbReference type="ARBA" id="ARBA00023315"/>
    </source>
</evidence>
<reference evidence="11 12" key="1">
    <citation type="submission" date="2016-09" db="EMBL/GenBank/DDBJ databases">
        <title>Photobacterium proteolyticum sp. nov. a protease producing bacterium isolated from ocean sediments of Laizhou Bay.</title>
        <authorList>
            <person name="Li Y."/>
        </authorList>
    </citation>
    <scope>NUCLEOTIDE SEQUENCE [LARGE SCALE GENOMIC DNA]</scope>
    <source>
        <strain evidence="11 12">13-12</strain>
    </source>
</reference>
<evidence type="ECO:0000313" key="11">
    <source>
        <dbReference type="EMBL" id="OLQ75018.1"/>
    </source>
</evidence>
<dbReference type="NCBIfam" id="TIGR00546">
    <property type="entry name" value="lnt"/>
    <property type="match status" value="1"/>
</dbReference>
<feature type="transmembrane region" description="Helical" evidence="9">
    <location>
        <begin position="30"/>
        <end position="46"/>
    </location>
</feature>
<dbReference type="PANTHER" id="PTHR38686">
    <property type="entry name" value="APOLIPOPROTEIN N-ACYLTRANSFERASE"/>
    <property type="match status" value="1"/>
</dbReference>
<keyword evidence="6 9" id="KW-1133">Transmembrane helix</keyword>
<dbReference type="HAMAP" id="MF_01148">
    <property type="entry name" value="Lnt"/>
    <property type="match status" value="1"/>
</dbReference>
<dbReference type="EMBL" id="MJIL01000077">
    <property type="protein sequence ID" value="OLQ75018.1"/>
    <property type="molecule type" value="Genomic_DNA"/>
</dbReference>
<dbReference type="PANTHER" id="PTHR38686:SF1">
    <property type="entry name" value="APOLIPOPROTEIN N-ACYLTRANSFERASE"/>
    <property type="match status" value="1"/>
</dbReference>
<comment type="caution">
    <text evidence="11">The sequence shown here is derived from an EMBL/GenBank/DDBJ whole genome shotgun (WGS) entry which is preliminary data.</text>
</comment>
<evidence type="ECO:0000256" key="9">
    <source>
        <dbReference type="HAMAP-Rule" id="MF_01148"/>
    </source>
</evidence>
<keyword evidence="8 9" id="KW-0012">Acyltransferase</keyword>
<evidence type="ECO:0000256" key="2">
    <source>
        <dbReference type="ARBA" id="ARBA00010065"/>
    </source>
</evidence>
<feature type="transmembrane region" description="Helical" evidence="9">
    <location>
        <begin position="193"/>
        <end position="213"/>
    </location>
</feature>
<sequence>MKKNSFITLGQLAAAVPAGALATLSFAPYNYWFLAPVSLFCFFYLLQHQSIKRSALIGFLWGLGLFGTGISWVHVSIDTFGGMPKLASLFLMSMLISYLSLFPAAFGALFNRFNRGRPFHQLLLSGPVIWLLLDWFRGWFLTGFPWLWMGYSQIDSPLSGIAPILGVEGITLALVLISGSLVAAWCDRNWKPLLIPLLILSFSSLANSIQWVVPAPEKSVDVAMIQGNVPQELKWLPSQRWPTLMKYTDLTRENWDADLIIWPEAAIPALETQVPTFLQNLDSAARNNGSTVITGVLDQKDNGEYFNNILTLGMNTDGPYQYENATRYSKHHLLPFGEFVPFGDLLRPIAPLFNLPMSSFSRGGFIQPNLEASGYSLAPALCYEIAFSEQVRQNVGIDTELLLTLSNDAWFGTSIGPFQHMEIAQMRSLELGKPLLRATNNGVTGVVDHRGQITKQLPQFETAVLRATVVPTEGLTPYTSLGSWPLYIYILWSLTLSMILIKRRAGHFRDHRPQEIE</sequence>
<keyword evidence="4 9" id="KW-0808">Transferase</keyword>
<keyword evidence="5 9" id="KW-0812">Transmembrane</keyword>
<organism evidence="11 12">
    <name type="scientific">Photobacterium proteolyticum</name>
    <dbReference type="NCBI Taxonomy" id="1903952"/>
    <lineage>
        <taxon>Bacteria</taxon>
        <taxon>Pseudomonadati</taxon>
        <taxon>Pseudomonadota</taxon>
        <taxon>Gammaproteobacteria</taxon>
        <taxon>Vibrionales</taxon>
        <taxon>Vibrionaceae</taxon>
        <taxon>Photobacterium</taxon>
    </lineage>
</organism>
<dbReference type="PROSITE" id="PS50263">
    <property type="entry name" value="CN_HYDROLASE"/>
    <property type="match status" value="1"/>
</dbReference>
<dbReference type="GO" id="GO:0016410">
    <property type="term" value="F:N-acyltransferase activity"/>
    <property type="evidence" value="ECO:0007669"/>
    <property type="project" value="UniProtKB-UniRule"/>
</dbReference>
<feature type="transmembrane region" description="Helical" evidence="9">
    <location>
        <begin position="160"/>
        <end position="186"/>
    </location>
</feature>
<comment type="subcellular location">
    <subcellularLocation>
        <location evidence="1 9">Cell membrane</location>
        <topology evidence="1 9">Multi-pass membrane protein</topology>
    </subcellularLocation>
</comment>
<dbReference type="Proteomes" id="UP000186905">
    <property type="component" value="Unassembled WGS sequence"/>
</dbReference>
<keyword evidence="7 9" id="KW-0472">Membrane</keyword>
<gene>
    <name evidence="9" type="primary">lnt</name>
    <name evidence="11" type="ORF">BIT28_14770</name>
</gene>
<dbReference type="InterPro" id="IPR045378">
    <property type="entry name" value="LNT_N"/>
</dbReference>
<dbReference type="Pfam" id="PF00795">
    <property type="entry name" value="CN_hydrolase"/>
    <property type="match status" value="1"/>
</dbReference>
<feature type="transmembrane region" description="Helical" evidence="9">
    <location>
        <begin position="89"/>
        <end position="110"/>
    </location>
</feature>